<dbReference type="RefSeq" id="WP_253831674.1">
    <property type="nucleotide sequence ID" value="NZ_JAMTCS010000001.1"/>
</dbReference>
<reference evidence="2" key="1">
    <citation type="submission" date="2022-06" db="EMBL/GenBank/DDBJ databases">
        <title>Genomic Encyclopedia of Archaeal and Bacterial Type Strains, Phase II (KMG-II): from individual species to whole genera.</title>
        <authorList>
            <person name="Goeker M."/>
        </authorList>
    </citation>
    <scope>NUCLEOTIDE SEQUENCE</scope>
    <source>
        <strain evidence="2">DSM 26652</strain>
    </source>
</reference>
<organism evidence="2 3">
    <name type="scientific">Promicromonospora thailandica</name>
    <dbReference type="NCBI Taxonomy" id="765201"/>
    <lineage>
        <taxon>Bacteria</taxon>
        <taxon>Bacillati</taxon>
        <taxon>Actinomycetota</taxon>
        <taxon>Actinomycetes</taxon>
        <taxon>Micrococcales</taxon>
        <taxon>Promicromonosporaceae</taxon>
        <taxon>Promicromonospora</taxon>
    </lineage>
</organism>
<accession>A0A9X2G3R2</accession>
<evidence type="ECO:0000313" key="3">
    <source>
        <dbReference type="Proteomes" id="UP001139493"/>
    </source>
</evidence>
<dbReference type="AlphaFoldDB" id="A0A9X2G3R2"/>
<sequence length="166" mass="17577">MTSHPSTLAAVLAGAARVALGALWVNEGMIKYRAGFGAADIQLVADSASGNSRVPAFFQGFAGTVLGGAPELFGVLMPLLEVGLGVALVLGVLALPAALMSVFTLMSYWLADQLTDTYPVMVLLAVVVIAWTQAAARFSVTTLVETAVRRRDPASRWFADPLRRWL</sequence>
<dbReference type="EMBL" id="JAMTCS010000001">
    <property type="protein sequence ID" value="MCP2262764.1"/>
    <property type="molecule type" value="Genomic_DNA"/>
</dbReference>
<proteinExistence type="predicted"/>
<feature type="transmembrane region" description="Helical" evidence="1">
    <location>
        <begin position="56"/>
        <end position="80"/>
    </location>
</feature>
<keyword evidence="1" id="KW-0472">Membrane</keyword>
<keyword evidence="1" id="KW-0812">Transmembrane</keyword>
<keyword evidence="1" id="KW-1133">Transmembrane helix</keyword>
<protein>
    <submittedName>
        <fullName evidence="2">Thiosulfate dehydrogenase [quinone] large subunit</fullName>
    </submittedName>
</protein>
<evidence type="ECO:0000313" key="2">
    <source>
        <dbReference type="EMBL" id="MCP2262764.1"/>
    </source>
</evidence>
<comment type="caution">
    <text evidence="2">The sequence shown here is derived from an EMBL/GenBank/DDBJ whole genome shotgun (WGS) entry which is preliminary data.</text>
</comment>
<dbReference type="Proteomes" id="UP001139493">
    <property type="component" value="Unassembled WGS sequence"/>
</dbReference>
<feature type="transmembrane region" description="Helical" evidence="1">
    <location>
        <begin position="87"/>
        <end position="111"/>
    </location>
</feature>
<gene>
    <name evidence="2" type="ORF">APR03_000087</name>
</gene>
<name>A0A9X2G3R2_9MICO</name>
<feature type="transmembrane region" description="Helical" evidence="1">
    <location>
        <begin position="117"/>
        <end position="140"/>
    </location>
</feature>
<keyword evidence="3" id="KW-1185">Reference proteome</keyword>
<evidence type="ECO:0000256" key="1">
    <source>
        <dbReference type="SAM" id="Phobius"/>
    </source>
</evidence>